<evidence type="ECO:0000313" key="2">
    <source>
        <dbReference type="Proteomes" id="UP000250043"/>
    </source>
</evidence>
<dbReference type="InterPro" id="IPR032675">
    <property type="entry name" value="LRR_dom_sf"/>
</dbReference>
<dbReference type="OrthoDB" id="2841072at2759"/>
<accession>A0A8E2ARW8</accession>
<dbReference type="Proteomes" id="UP000250043">
    <property type="component" value="Unassembled WGS sequence"/>
</dbReference>
<proteinExistence type="predicted"/>
<sequence>MSIGILAIKAATASGSPTPVVQPARAHTPRFCHSFSNVRRANISAGLPFFIPECWILFAPMKNLKELHIDILNSREELLDIRGFSALKRLSSTTQSWESVGYALHSITSKCPERIQMSRYISFNSMFPGGRSALKDTFATFRTKFGHSLRCIEINTPFCVTDADDDGMVNLVSDCLSRADSAVDVQLSDDDLEAMAAAWPRLARLSLLLGKSFHISTSTLAALANWCPLLIVLELSTVVVCSTQSNPAPHGMQWLTIVDYVDAPADFAAFLNAVFPDAMLVRRDDEAEPVGETLVASMQLQEVYRHLMELKTT</sequence>
<keyword evidence="2" id="KW-1185">Reference proteome</keyword>
<dbReference type="Gene3D" id="3.80.10.10">
    <property type="entry name" value="Ribonuclease Inhibitor"/>
    <property type="match status" value="1"/>
</dbReference>
<dbReference type="AlphaFoldDB" id="A0A8E2ARW8"/>
<dbReference type="EMBL" id="KV722493">
    <property type="protein sequence ID" value="OCH87245.1"/>
    <property type="molecule type" value="Genomic_DNA"/>
</dbReference>
<gene>
    <name evidence="1" type="ORF">OBBRIDRAFT_827842</name>
</gene>
<protein>
    <submittedName>
        <fullName evidence="1">Uncharacterized protein</fullName>
    </submittedName>
</protein>
<reference evidence="1 2" key="1">
    <citation type="submission" date="2016-07" db="EMBL/GenBank/DDBJ databases">
        <title>Draft genome of the white-rot fungus Obba rivulosa 3A-2.</title>
        <authorList>
            <consortium name="DOE Joint Genome Institute"/>
            <person name="Miettinen O."/>
            <person name="Riley R."/>
            <person name="Acob R."/>
            <person name="Barry K."/>
            <person name="Cullen D."/>
            <person name="De Vries R."/>
            <person name="Hainaut M."/>
            <person name="Hatakka A."/>
            <person name="Henrissat B."/>
            <person name="Hilden K."/>
            <person name="Kuo R."/>
            <person name="Labutti K."/>
            <person name="Lipzen A."/>
            <person name="Makela M.R."/>
            <person name="Sandor L."/>
            <person name="Spatafora J.W."/>
            <person name="Grigoriev I.V."/>
            <person name="Hibbett D.S."/>
        </authorList>
    </citation>
    <scope>NUCLEOTIDE SEQUENCE [LARGE SCALE GENOMIC DNA]</scope>
    <source>
        <strain evidence="1 2">3A-2</strain>
    </source>
</reference>
<evidence type="ECO:0000313" key="1">
    <source>
        <dbReference type="EMBL" id="OCH87245.1"/>
    </source>
</evidence>
<organism evidence="1 2">
    <name type="scientific">Obba rivulosa</name>
    <dbReference type="NCBI Taxonomy" id="1052685"/>
    <lineage>
        <taxon>Eukaryota</taxon>
        <taxon>Fungi</taxon>
        <taxon>Dikarya</taxon>
        <taxon>Basidiomycota</taxon>
        <taxon>Agaricomycotina</taxon>
        <taxon>Agaricomycetes</taxon>
        <taxon>Polyporales</taxon>
        <taxon>Gelatoporiaceae</taxon>
        <taxon>Obba</taxon>
    </lineage>
</organism>
<name>A0A8E2ARW8_9APHY</name>